<dbReference type="EMBL" id="JACXVP010000009">
    <property type="protein sequence ID" value="KAG5586312.1"/>
    <property type="molecule type" value="Genomic_DNA"/>
</dbReference>
<evidence type="ECO:0000313" key="3">
    <source>
        <dbReference type="Proteomes" id="UP000824120"/>
    </source>
</evidence>
<dbReference type="InterPro" id="IPR040256">
    <property type="entry name" value="At4g02000-like"/>
</dbReference>
<gene>
    <name evidence="2" type="ORF">H5410_046746</name>
</gene>
<comment type="caution">
    <text evidence="2">The sequence shown here is derived from an EMBL/GenBank/DDBJ whole genome shotgun (WGS) entry which is preliminary data.</text>
</comment>
<proteinExistence type="predicted"/>
<dbReference type="PANTHER" id="PTHR31286">
    <property type="entry name" value="GLYCINE-RICH CELL WALL STRUCTURAL PROTEIN 1.8-LIKE"/>
    <property type="match status" value="1"/>
</dbReference>
<evidence type="ECO:0000259" key="1">
    <source>
        <dbReference type="Pfam" id="PF14111"/>
    </source>
</evidence>
<feature type="domain" description="DUF4283" evidence="1">
    <location>
        <begin position="11"/>
        <end position="76"/>
    </location>
</feature>
<dbReference type="Proteomes" id="UP000824120">
    <property type="component" value="Chromosome 9"/>
</dbReference>
<dbReference type="InterPro" id="IPR025558">
    <property type="entry name" value="DUF4283"/>
</dbReference>
<dbReference type="AlphaFoldDB" id="A0A9J5XHA1"/>
<name>A0A9J5XHA1_SOLCO</name>
<evidence type="ECO:0000313" key="2">
    <source>
        <dbReference type="EMBL" id="KAG5586312.1"/>
    </source>
</evidence>
<accession>A0A9J5XHA1</accession>
<reference evidence="2 3" key="1">
    <citation type="submission" date="2020-09" db="EMBL/GenBank/DDBJ databases">
        <title>De no assembly of potato wild relative species, Solanum commersonii.</title>
        <authorList>
            <person name="Cho K."/>
        </authorList>
    </citation>
    <scope>NUCLEOTIDE SEQUENCE [LARGE SCALE GENOMIC DNA]</scope>
    <source>
        <strain evidence="2">LZ3.2</strain>
        <tissue evidence="2">Leaf</tissue>
    </source>
</reference>
<dbReference type="PANTHER" id="PTHR31286:SF79">
    <property type="entry name" value="N-6 ADENINE-SPECIFIC DNA METHYLASE"/>
    <property type="match status" value="1"/>
</dbReference>
<keyword evidence="3" id="KW-1185">Reference proteome</keyword>
<sequence>MEKEVHRFYIIENLQYAVIGNFLYGWSDIYELRTQIPKQCTMKGECKIGLLRNRHILMRFSRHEDFINMMSKRNYDLLSKDVYSYMMRPLINVFKNVFGASLRKQLQAMVWISFLDFKPTLFVKESIFLLASAVGNPLQLDMAMIKKTIPSCARVKVQVDLLANLPKVVEMEVVNVETRTSRVEKIRI</sequence>
<protein>
    <recommendedName>
        <fullName evidence="1">DUF4283 domain-containing protein</fullName>
    </recommendedName>
</protein>
<organism evidence="2 3">
    <name type="scientific">Solanum commersonii</name>
    <name type="common">Commerson's wild potato</name>
    <name type="synonym">Commerson's nightshade</name>
    <dbReference type="NCBI Taxonomy" id="4109"/>
    <lineage>
        <taxon>Eukaryota</taxon>
        <taxon>Viridiplantae</taxon>
        <taxon>Streptophyta</taxon>
        <taxon>Embryophyta</taxon>
        <taxon>Tracheophyta</taxon>
        <taxon>Spermatophyta</taxon>
        <taxon>Magnoliopsida</taxon>
        <taxon>eudicotyledons</taxon>
        <taxon>Gunneridae</taxon>
        <taxon>Pentapetalae</taxon>
        <taxon>asterids</taxon>
        <taxon>lamiids</taxon>
        <taxon>Solanales</taxon>
        <taxon>Solanaceae</taxon>
        <taxon>Solanoideae</taxon>
        <taxon>Solaneae</taxon>
        <taxon>Solanum</taxon>
    </lineage>
</organism>
<dbReference type="Pfam" id="PF14111">
    <property type="entry name" value="DUF4283"/>
    <property type="match status" value="1"/>
</dbReference>